<feature type="region of interest" description="Disordered" evidence="1">
    <location>
        <begin position="38"/>
        <end position="123"/>
    </location>
</feature>
<protein>
    <submittedName>
        <fullName evidence="2">Uncharacterized protein</fullName>
    </submittedName>
</protein>
<evidence type="ECO:0000256" key="1">
    <source>
        <dbReference type="SAM" id="MobiDB-lite"/>
    </source>
</evidence>
<gene>
    <name evidence="2" type="ORF">OSB1V03_LOCUS16165</name>
</gene>
<feature type="non-terminal residue" evidence="2">
    <location>
        <position position="1"/>
    </location>
</feature>
<sequence length="142" mass="16271">GMRFRKSVLDGEGMRFKKLMANQLSRLRKYKYIPWESSPVEERRDSDGGTSSDILEGEGMRFKRNYQDDVDSGDSSGEIEPGSISDGLGELGGSRRRLTGSRYSHRRNDHNVNHHNYNGYAPTGHKVYKRLSQIFKTSRKLN</sequence>
<reference evidence="2" key="1">
    <citation type="submission" date="2020-11" db="EMBL/GenBank/DDBJ databases">
        <authorList>
            <person name="Tran Van P."/>
        </authorList>
    </citation>
    <scope>NUCLEOTIDE SEQUENCE</scope>
</reference>
<dbReference type="AlphaFoldDB" id="A0A7R9L638"/>
<feature type="compositionally biased region" description="Basic residues" evidence="1">
    <location>
        <begin position="94"/>
        <end position="108"/>
    </location>
</feature>
<proteinExistence type="predicted"/>
<evidence type="ECO:0000313" key="3">
    <source>
        <dbReference type="Proteomes" id="UP000759131"/>
    </source>
</evidence>
<keyword evidence="3" id="KW-1185">Reference proteome</keyword>
<name>A0A7R9L638_9ACAR</name>
<dbReference type="EMBL" id="OC872228">
    <property type="protein sequence ID" value="CAD7635774.1"/>
    <property type="molecule type" value="Genomic_DNA"/>
</dbReference>
<evidence type="ECO:0000313" key="2">
    <source>
        <dbReference type="EMBL" id="CAD7635774.1"/>
    </source>
</evidence>
<feature type="compositionally biased region" description="Basic and acidic residues" evidence="1">
    <location>
        <begin position="58"/>
        <end position="67"/>
    </location>
</feature>
<dbReference type="EMBL" id="CAJPIZ010017653">
    <property type="protein sequence ID" value="CAG2116204.1"/>
    <property type="molecule type" value="Genomic_DNA"/>
</dbReference>
<accession>A0A7R9L638</accession>
<organism evidence="2">
    <name type="scientific">Medioppia subpectinata</name>
    <dbReference type="NCBI Taxonomy" id="1979941"/>
    <lineage>
        <taxon>Eukaryota</taxon>
        <taxon>Metazoa</taxon>
        <taxon>Ecdysozoa</taxon>
        <taxon>Arthropoda</taxon>
        <taxon>Chelicerata</taxon>
        <taxon>Arachnida</taxon>
        <taxon>Acari</taxon>
        <taxon>Acariformes</taxon>
        <taxon>Sarcoptiformes</taxon>
        <taxon>Oribatida</taxon>
        <taxon>Brachypylina</taxon>
        <taxon>Oppioidea</taxon>
        <taxon>Oppiidae</taxon>
        <taxon>Medioppia</taxon>
    </lineage>
</organism>
<dbReference type="Proteomes" id="UP000759131">
    <property type="component" value="Unassembled WGS sequence"/>
</dbReference>